<keyword evidence="1" id="KW-1133">Transmembrane helix</keyword>
<evidence type="ECO:0000256" key="1">
    <source>
        <dbReference type="SAM" id="Phobius"/>
    </source>
</evidence>
<name>A0ABR8E8L1_9CYAN</name>
<reference evidence="2 3" key="1">
    <citation type="journal article" date="2020" name="ISME J.">
        <title>Comparative genomics reveals insights into cyanobacterial evolution and habitat adaptation.</title>
        <authorList>
            <person name="Chen M.Y."/>
            <person name="Teng W.K."/>
            <person name="Zhao L."/>
            <person name="Hu C.X."/>
            <person name="Zhou Y.K."/>
            <person name="Han B.P."/>
            <person name="Song L.R."/>
            <person name="Shu W.S."/>
        </authorList>
    </citation>
    <scope>NUCLEOTIDE SEQUENCE [LARGE SCALE GENOMIC DNA]</scope>
    <source>
        <strain evidence="2 3">FACHB-1370</strain>
    </source>
</reference>
<evidence type="ECO:0000313" key="3">
    <source>
        <dbReference type="Proteomes" id="UP000641954"/>
    </source>
</evidence>
<keyword evidence="3" id="KW-1185">Reference proteome</keyword>
<accession>A0ABR8E8L1</accession>
<sequence length="92" mass="10354">MVVACWLVVGGWLGKVVGANGHSPVQKNYHYSLFTIYYLLFIIYYLLFIIYYLLFTIHYSLFTSPLHLCSMAAPPAPPLDGGSPAPLLPFDR</sequence>
<protein>
    <submittedName>
        <fullName evidence="2">Uncharacterized protein</fullName>
    </submittedName>
</protein>
<keyword evidence="1" id="KW-0812">Transmembrane</keyword>
<dbReference type="Proteomes" id="UP000641954">
    <property type="component" value="Unassembled WGS sequence"/>
</dbReference>
<dbReference type="EMBL" id="JACJSK010000004">
    <property type="protein sequence ID" value="MBD2543053.1"/>
    <property type="molecule type" value="Genomic_DNA"/>
</dbReference>
<gene>
    <name evidence="2" type="ORF">H6G72_04135</name>
</gene>
<organism evidence="2 3">
    <name type="scientific">Planktothricoides raciborskii FACHB-1370</name>
    <dbReference type="NCBI Taxonomy" id="2949576"/>
    <lineage>
        <taxon>Bacteria</taxon>
        <taxon>Bacillati</taxon>
        <taxon>Cyanobacteriota</taxon>
        <taxon>Cyanophyceae</taxon>
        <taxon>Oscillatoriophycideae</taxon>
        <taxon>Oscillatoriales</taxon>
        <taxon>Oscillatoriaceae</taxon>
        <taxon>Planktothricoides</taxon>
    </lineage>
</organism>
<comment type="caution">
    <text evidence="2">The sequence shown here is derived from an EMBL/GenBank/DDBJ whole genome shotgun (WGS) entry which is preliminary data.</text>
</comment>
<feature type="transmembrane region" description="Helical" evidence="1">
    <location>
        <begin position="34"/>
        <end position="54"/>
    </location>
</feature>
<proteinExistence type="predicted"/>
<evidence type="ECO:0000313" key="2">
    <source>
        <dbReference type="EMBL" id="MBD2543053.1"/>
    </source>
</evidence>
<keyword evidence="1" id="KW-0472">Membrane</keyword>